<evidence type="ECO:0000256" key="1">
    <source>
        <dbReference type="SAM" id="Phobius"/>
    </source>
</evidence>
<dbReference type="Proteomes" id="UP000868497">
    <property type="component" value="Unassembled WGS sequence"/>
</dbReference>
<gene>
    <name evidence="2" type="ORF">F6W21_04220</name>
</gene>
<name>A0AAD3YN05_KLEOX</name>
<protein>
    <submittedName>
        <fullName evidence="2">Uncharacterized protein</fullName>
    </submittedName>
</protein>
<organism evidence="2 3">
    <name type="scientific">Klebsiella oxytoca</name>
    <dbReference type="NCBI Taxonomy" id="571"/>
    <lineage>
        <taxon>Bacteria</taxon>
        <taxon>Pseudomonadati</taxon>
        <taxon>Pseudomonadota</taxon>
        <taxon>Gammaproteobacteria</taxon>
        <taxon>Enterobacterales</taxon>
        <taxon>Enterobacteriaceae</taxon>
        <taxon>Klebsiella/Raoultella group</taxon>
        <taxon>Klebsiella</taxon>
    </lineage>
</organism>
<keyword evidence="1" id="KW-1133">Transmembrane helix</keyword>
<accession>A0AAD3YN05</accession>
<keyword evidence="1" id="KW-0812">Transmembrane</keyword>
<keyword evidence="1" id="KW-0472">Membrane</keyword>
<sequence length="62" mass="7233">MKAMLRYFLKDIYDGICTHVILICAIVLTGLIYRAFDFDVWFTPAVVIVILVAHWVLSQFRI</sequence>
<evidence type="ECO:0000313" key="2">
    <source>
        <dbReference type="EMBL" id="HAU4355530.1"/>
    </source>
</evidence>
<reference evidence="2" key="1">
    <citation type="journal article" date="2018" name="Genome Biol.">
        <title>SKESA: strategic k-mer extension for scrupulous assemblies.</title>
        <authorList>
            <person name="Souvorov A."/>
            <person name="Agarwala R."/>
            <person name="Lipman D.J."/>
        </authorList>
    </citation>
    <scope>NUCLEOTIDE SEQUENCE</scope>
    <source>
        <strain evidence="2">AUSMDU00005748</strain>
    </source>
</reference>
<proteinExistence type="predicted"/>
<evidence type="ECO:0000313" key="3">
    <source>
        <dbReference type="Proteomes" id="UP000868497"/>
    </source>
</evidence>
<dbReference type="EMBL" id="DACXIC010000003">
    <property type="protein sequence ID" value="HAU4355530.1"/>
    <property type="molecule type" value="Genomic_DNA"/>
</dbReference>
<comment type="caution">
    <text evidence="2">The sequence shown here is derived from an EMBL/GenBank/DDBJ whole genome shotgun (WGS) entry which is preliminary data.</text>
</comment>
<feature type="transmembrane region" description="Helical" evidence="1">
    <location>
        <begin position="12"/>
        <end position="34"/>
    </location>
</feature>
<feature type="transmembrane region" description="Helical" evidence="1">
    <location>
        <begin position="40"/>
        <end position="57"/>
    </location>
</feature>
<dbReference type="AlphaFoldDB" id="A0AAD3YN05"/>
<reference evidence="2" key="2">
    <citation type="submission" date="2019-09" db="EMBL/GenBank/DDBJ databases">
        <authorList>
            <consortium name="NCBI Pathogen Detection Project"/>
        </authorList>
    </citation>
    <scope>NUCLEOTIDE SEQUENCE</scope>
    <source>
        <strain evidence="2">AUSMDU00005748</strain>
    </source>
</reference>